<dbReference type="SMART" id="SM00646">
    <property type="entry name" value="Ami_3"/>
    <property type="match status" value="1"/>
</dbReference>
<dbReference type="PANTHER" id="PTHR30404:SF0">
    <property type="entry name" value="N-ACETYLMURAMOYL-L-ALANINE AMIDASE AMIC"/>
    <property type="match status" value="1"/>
</dbReference>
<dbReference type="Gene3D" id="3.40.630.40">
    <property type="entry name" value="Zn-dependent exopeptidases"/>
    <property type="match status" value="1"/>
</dbReference>
<dbReference type="EMBL" id="JBHSKG010000001">
    <property type="protein sequence ID" value="MFC5136757.1"/>
    <property type="molecule type" value="Genomic_DNA"/>
</dbReference>
<name>A0ABV9Z969_9PSEU</name>
<feature type="region of interest" description="Disordered" evidence="2">
    <location>
        <begin position="302"/>
        <end position="344"/>
    </location>
</feature>
<organism evidence="5 6">
    <name type="scientific">Actinomycetospora rhizophila</name>
    <dbReference type="NCBI Taxonomy" id="1416876"/>
    <lineage>
        <taxon>Bacteria</taxon>
        <taxon>Bacillati</taxon>
        <taxon>Actinomycetota</taxon>
        <taxon>Actinomycetes</taxon>
        <taxon>Pseudonocardiales</taxon>
        <taxon>Pseudonocardiaceae</taxon>
        <taxon>Actinomycetospora</taxon>
    </lineage>
</organism>
<proteinExistence type="predicted"/>
<accession>A0ABV9Z969</accession>
<feature type="transmembrane region" description="Helical" evidence="3">
    <location>
        <begin position="91"/>
        <end position="111"/>
    </location>
</feature>
<feature type="domain" description="MurNAc-LAA" evidence="4">
    <location>
        <begin position="245"/>
        <end position="381"/>
    </location>
</feature>
<evidence type="ECO:0000259" key="4">
    <source>
        <dbReference type="SMART" id="SM00646"/>
    </source>
</evidence>
<dbReference type="RefSeq" id="WP_378018994.1">
    <property type="nucleotide sequence ID" value="NZ_JBHSKG010000001.1"/>
</dbReference>
<dbReference type="PANTHER" id="PTHR30404">
    <property type="entry name" value="N-ACETYLMURAMOYL-L-ALANINE AMIDASE"/>
    <property type="match status" value="1"/>
</dbReference>
<keyword evidence="3" id="KW-1133">Transmembrane helix</keyword>
<keyword evidence="3" id="KW-0472">Membrane</keyword>
<dbReference type="SUPFAM" id="SSF53187">
    <property type="entry name" value="Zn-dependent exopeptidases"/>
    <property type="match status" value="1"/>
</dbReference>
<feature type="region of interest" description="Disordered" evidence="2">
    <location>
        <begin position="1"/>
        <end position="83"/>
    </location>
</feature>
<gene>
    <name evidence="5" type="ORF">ACFPK1_00805</name>
</gene>
<evidence type="ECO:0000313" key="5">
    <source>
        <dbReference type="EMBL" id="MFC5136757.1"/>
    </source>
</evidence>
<sequence>MRRSLRTRSGACRSSSMPAAAREGRRASQSNLGEVDVMSRGDDRTPTTPIDRSRTRSVAWGAGGTAHLHEDRGRTRQRGRSRHCVAPQRHGALRGLLAALVGAAIAAWSLASAQLVSEAPRPEAGPAETLEVPSSIALDARSFAPGGCVALPPSGSTSRGTVLVDAGHGGPDPGSLGTTLDGRTVAEKDLTLPVALTVASRLRAVGITPVLSRSTDELGSTIESDEVQNGSLTTAASQEDLVARVRCANIARADALVSVHFNSFDDPAVRGSETLYDVDRQLAPRSRALAQSLQSNIRTGLATLGAQSPDRGVIDDSSGGEARGGDLVLLGPGRPGSGDEASSMPGALVEPLFLTNPGDLTTVATPRGVDVLAGAISSGVEDYLDEERR</sequence>
<comment type="caution">
    <text evidence="5">The sequence shown here is derived from an EMBL/GenBank/DDBJ whole genome shotgun (WGS) entry which is preliminary data.</text>
</comment>
<dbReference type="InterPro" id="IPR002508">
    <property type="entry name" value="MurNAc-LAA_cat"/>
</dbReference>
<protein>
    <submittedName>
        <fullName evidence="5">N-acetylmuramoyl-L-alanine amidase</fullName>
    </submittedName>
</protein>
<evidence type="ECO:0000256" key="1">
    <source>
        <dbReference type="ARBA" id="ARBA00022801"/>
    </source>
</evidence>
<dbReference type="InterPro" id="IPR050695">
    <property type="entry name" value="N-acetylmuramoyl_amidase_3"/>
</dbReference>
<dbReference type="CDD" id="cd02696">
    <property type="entry name" value="MurNAc-LAA"/>
    <property type="match status" value="1"/>
</dbReference>
<evidence type="ECO:0000313" key="6">
    <source>
        <dbReference type="Proteomes" id="UP001596175"/>
    </source>
</evidence>
<keyword evidence="1" id="KW-0378">Hydrolase</keyword>
<dbReference type="Pfam" id="PF01520">
    <property type="entry name" value="Amidase_3"/>
    <property type="match status" value="1"/>
</dbReference>
<evidence type="ECO:0000256" key="2">
    <source>
        <dbReference type="SAM" id="MobiDB-lite"/>
    </source>
</evidence>
<dbReference type="Proteomes" id="UP001596175">
    <property type="component" value="Unassembled WGS sequence"/>
</dbReference>
<evidence type="ECO:0000256" key="3">
    <source>
        <dbReference type="SAM" id="Phobius"/>
    </source>
</evidence>
<keyword evidence="6" id="KW-1185">Reference proteome</keyword>
<reference evidence="6" key="1">
    <citation type="journal article" date="2019" name="Int. J. Syst. Evol. Microbiol.">
        <title>The Global Catalogue of Microorganisms (GCM) 10K type strain sequencing project: providing services to taxonomists for standard genome sequencing and annotation.</title>
        <authorList>
            <consortium name="The Broad Institute Genomics Platform"/>
            <consortium name="The Broad Institute Genome Sequencing Center for Infectious Disease"/>
            <person name="Wu L."/>
            <person name="Ma J."/>
        </authorList>
    </citation>
    <scope>NUCLEOTIDE SEQUENCE [LARGE SCALE GENOMIC DNA]</scope>
    <source>
        <strain evidence="6">XZYJ18</strain>
    </source>
</reference>
<keyword evidence="3" id="KW-0812">Transmembrane</keyword>